<dbReference type="InterPro" id="IPR018756">
    <property type="entry name" value="DUF2314"/>
</dbReference>
<name>A0ABX0P4J9_9BURK</name>
<dbReference type="PANTHER" id="PTHR38743">
    <property type="entry name" value="SIMILAR TO GLYOXYLASE I FAMILY PROTEIN"/>
    <property type="match status" value="1"/>
</dbReference>
<evidence type="ECO:0000313" key="3">
    <source>
        <dbReference type="EMBL" id="NIA52133.1"/>
    </source>
</evidence>
<proteinExistence type="predicted"/>
<dbReference type="EMBL" id="JAAQOM010000001">
    <property type="protein sequence ID" value="NIA52133.1"/>
    <property type="molecule type" value="Genomic_DNA"/>
</dbReference>
<keyword evidence="4" id="KW-1185">Reference proteome</keyword>
<comment type="caution">
    <text evidence="3">The sequence shown here is derived from an EMBL/GenBank/DDBJ whole genome shotgun (WGS) entry which is preliminary data.</text>
</comment>
<dbReference type="InterPro" id="IPR018689">
    <property type="entry name" value="Imm33_dom"/>
</dbReference>
<protein>
    <submittedName>
        <fullName evidence="3">DUF2185 domain-containing protein</fullName>
    </submittedName>
</protein>
<dbReference type="Pfam" id="PF09951">
    <property type="entry name" value="Imm33"/>
    <property type="match status" value="1"/>
</dbReference>
<accession>A0ABX0P4J9</accession>
<dbReference type="PANTHER" id="PTHR38743:SF2">
    <property type="entry name" value="DUF2185 DOMAIN-CONTAINING PROTEIN"/>
    <property type="match status" value="1"/>
</dbReference>
<gene>
    <name evidence="3" type="ORF">HAV22_00510</name>
</gene>
<sequence>MPTWTLENADDVAAQNKYTFFKSPREAIALVRPGDIVKLIFVFESSDPEAPRAERMWVIVDRIDGDGRFFGRLDNQPRWIKDLKAGDDVAFDARHIINTRYDSEDNLVERYIKRCYVTQRVLRDGAKVGYLYREAPDRDDDSGWRFTAGDESDEYMDDADNAAYVSVGAVLSKDDSFIDLLDAPTGAAFERDRDTMAFMPVIDSRTGDDD</sequence>
<evidence type="ECO:0000313" key="4">
    <source>
        <dbReference type="Proteomes" id="UP000716322"/>
    </source>
</evidence>
<organism evidence="3 4">
    <name type="scientific">Telluria antibiotica</name>
    <dbReference type="NCBI Taxonomy" id="2717319"/>
    <lineage>
        <taxon>Bacteria</taxon>
        <taxon>Pseudomonadati</taxon>
        <taxon>Pseudomonadota</taxon>
        <taxon>Betaproteobacteria</taxon>
        <taxon>Burkholderiales</taxon>
        <taxon>Oxalobacteraceae</taxon>
        <taxon>Telluria group</taxon>
        <taxon>Telluria</taxon>
    </lineage>
</organism>
<evidence type="ECO:0000259" key="2">
    <source>
        <dbReference type="Pfam" id="PF10077"/>
    </source>
</evidence>
<feature type="domain" description="Immunity protein Imm33" evidence="1">
    <location>
        <begin position="115"/>
        <end position="194"/>
    </location>
</feature>
<dbReference type="RefSeq" id="WP_166855425.1">
    <property type="nucleotide sequence ID" value="NZ_JAAQOM010000001.1"/>
</dbReference>
<dbReference type="Pfam" id="PF10077">
    <property type="entry name" value="DUF2314"/>
    <property type="match status" value="1"/>
</dbReference>
<reference evidence="3 4" key="1">
    <citation type="submission" date="2020-03" db="EMBL/GenBank/DDBJ databases">
        <title>Genome sequence of strain Massilia sp. TW-1.</title>
        <authorList>
            <person name="Chaudhary D.K."/>
        </authorList>
    </citation>
    <scope>NUCLEOTIDE SEQUENCE [LARGE SCALE GENOMIC DNA]</scope>
    <source>
        <strain evidence="3 4">TW-1</strain>
    </source>
</reference>
<feature type="domain" description="DUF2314" evidence="2">
    <location>
        <begin position="28"/>
        <end position="107"/>
    </location>
</feature>
<evidence type="ECO:0000259" key="1">
    <source>
        <dbReference type="Pfam" id="PF09951"/>
    </source>
</evidence>
<dbReference type="Proteomes" id="UP000716322">
    <property type="component" value="Unassembled WGS sequence"/>
</dbReference>